<reference evidence="2 3" key="1">
    <citation type="submission" date="2020-02" db="EMBL/GenBank/DDBJ databases">
        <title>Draft genome sequence of Haematococcus lacustris strain NIES-144.</title>
        <authorList>
            <person name="Morimoto D."/>
            <person name="Nakagawa S."/>
            <person name="Yoshida T."/>
            <person name="Sawayama S."/>
        </authorList>
    </citation>
    <scope>NUCLEOTIDE SEQUENCE [LARGE SCALE GENOMIC DNA]</scope>
    <source>
        <strain evidence="2 3">NIES-144</strain>
    </source>
</reference>
<evidence type="ECO:0000313" key="2">
    <source>
        <dbReference type="EMBL" id="GFH25390.1"/>
    </source>
</evidence>
<accession>A0A699ZW35</accession>
<sequence>TALTALAQAFSLNLAASTLDVDTGTLATFCQIASVTLSPLADSSTCRTWSTYYDGLVRSGVYGRSAAEYQRYCQTSVAILTSPSGATLDSVYGQYGCVPSSPCCTPWGVTPGPAVCSSTLARGVQCRPGAQGNGGKCVVV</sequence>
<feature type="non-terminal residue" evidence="2">
    <location>
        <position position="1"/>
    </location>
</feature>
<evidence type="ECO:0000256" key="1">
    <source>
        <dbReference type="SAM" id="SignalP"/>
    </source>
</evidence>
<protein>
    <submittedName>
        <fullName evidence="2">Uncharacterized protein</fullName>
    </submittedName>
</protein>
<gene>
    <name evidence="2" type="ORF">HaLaN_23340</name>
</gene>
<name>A0A699ZW35_HAELA</name>
<feature type="non-terminal residue" evidence="2">
    <location>
        <position position="140"/>
    </location>
</feature>
<dbReference type="AlphaFoldDB" id="A0A699ZW35"/>
<proteinExistence type="predicted"/>
<organism evidence="2 3">
    <name type="scientific">Haematococcus lacustris</name>
    <name type="common">Green alga</name>
    <name type="synonym">Haematococcus pluvialis</name>
    <dbReference type="NCBI Taxonomy" id="44745"/>
    <lineage>
        <taxon>Eukaryota</taxon>
        <taxon>Viridiplantae</taxon>
        <taxon>Chlorophyta</taxon>
        <taxon>core chlorophytes</taxon>
        <taxon>Chlorophyceae</taxon>
        <taxon>CS clade</taxon>
        <taxon>Chlamydomonadales</taxon>
        <taxon>Haematococcaceae</taxon>
        <taxon>Haematococcus</taxon>
    </lineage>
</organism>
<keyword evidence="3" id="KW-1185">Reference proteome</keyword>
<comment type="caution">
    <text evidence="2">The sequence shown here is derived from an EMBL/GenBank/DDBJ whole genome shotgun (WGS) entry which is preliminary data.</text>
</comment>
<keyword evidence="1" id="KW-0732">Signal</keyword>
<dbReference type="Proteomes" id="UP000485058">
    <property type="component" value="Unassembled WGS sequence"/>
</dbReference>
<feature type="chain" id="PRO_5025571549" evidence="1">
    <location>
        <begin position="16"/>
        <end position="140"/>
    </location>
</feature>
<feature type="signal peptide" evidence="1">
    <location>
        <begin position="1"/>
        <end position="15"/>
    </location>
</feature>
<dbReference type="EMBL" id="BLLF01002802">
    <property type="protein sequence ID" value="GFH25390.1"/>
    <property type="molecule type" value="Genomic_DNA"/>
</dbReference>
<evidence type="ECO:0000313" key="3">
    <source>
        <dbReference type="Proteomes" id="UP000485058"/>
    </source>
</evidence>